<dbReference type="GO" id="GO:0099577">
    <property type="term" value="P:regulation of translation at presynapse, modulating synaptic transmission"/>
    <property type="evidence" value="ECO:0007669"/>
    <property type="project" value="TreeGrafter"/>
</dbReference>
<dbReference type="InterPro" id="IPR036612">
    <property type="entry name" value="KH_dom_type_1_sf"/>
</dbReference>
<dbReference type="GO" id="GO:0003730">
    <property type="term" value="F:mRNA 3'-UTR binding"/>
    <property type="evidence" value="ECO:0007669"/>
    <property type="project" value="TreeGrafter"/>
</dbReference>
<dbReference type="GO" id="GO:0045727">
    <property type="term" value="P:positive regulation of translation"/>
    <property type="evidence" value="ECO:0007669"/>
    <property type="project" value="TreeGrafter"/>
</dbReference>
<sequence length="187" mass="21351">MNKQAVKVNRQFQPTFQEEVEVNKDLIGYIIGTNGSNIKEARNLPGIKDIRLNEEKGTFRISANTKQAVKLAKKYINVRQMYSYVPEHLVGYIIGKNGNGVKKIIKASGVIKIIFNVQGMENIPQPITAARTPKTNPVRKGTEISVGCWRVRILIHIPYWPIWRRYAIRAQLKQTAKTKRPQLQKAD</sequence>
<dbReference type="PANTHER" id="PTHR10603">
    <property type="entry name" value="FRAGILE X MENTAL RETARDATION SYNDROME-RELATED PROTEIN"/>
    <property type="match status" value="1"/>
</dbReference>
<organism evidence="3">
    <name type="scientific">Tetraodon nigroviridis</name>
    <name type="common">Spotted green pufferfish</name>
    <name type="synonym">Chelonodon nigroviridis</name>
    <dbReference type="NCBI Taxonomy" id="99883"/>
    <lineage>
        <taxon>Eukaryota</taxon>
        <taxon>Metazoa</taxon>
        <taxon>Chordata</taxon>
        <taxon>Craniata</taxon>
        <taxon>Vertebrata</taxon>
        <taxon>Euteleostomi</taxon>
        <taxon>Actinopterygii</taxon>
        <taxon>Neopterygii</taxon>
        <taxon>Teleostei</taxon>
        <taxon>Neoteleostei</taxon>
        <taxon>Acanthomorphata</taxon>
        <taxon>Eupercaria</taxon>
        <taxon>Tetraodontiformes</taxon>
        <taxon>Tetradontoidea</taxon>
        <taxon>Tetraodontidae</taxon>
        <taxon>Tetraodon</taxon>
    </lineage>
</organism>
<dbReference type="PROSITE" id="PS50084">
    <property type="entry name" value="KH_TYPE_1"/>
    <property type="match status" value="2"/>
</dbReference>
<dbReference type="GO" id="GO:0010494">
    <property type="term" value="C:cytoplasmic stress granule"/>
    <property type="evidence" value="ECO:0007669"/>
    <property type="project" value="TreeGrafter"/>
</dbReference>
<dbReference type="SUPFAM" id="SSF54791">
    <property type="entry name" value="Eukaryotic type KH-domain (KH-domain type I)"/>
    <property type="match status" value="2"/>
</dbReference>
<reference evidence="3" key="2">
    <citation type="submission" date="2004-02" db="EMBL/GenBank/DDBJ databases">
        <authorList>
            <consortium name="Genoscope"/>
            <consortium name="Whitehead Institute Centre for Genome Research"/>
        </authorList>
    </citation>
    <scope>NUCLEOTIDE SEQUENCE</scope>
</reference>
<comment type="caution">
    <text evidence="3">The sequence shown here is derived from an EMBL/GenBank/DDBJ whole genome shotgun (WGS) entry which is preliminary data.</text>
</comment>
<dbReference type="InterPro" id="IPR004088">
    <property type="entry name" value="KH_dom_type_1"/>
</dbReference>
<dbReference type="InterPro" id="IPR040148">
    <property type="entry name" value="FMR1"/>
</dbReference>
<dbReference type="InterPro" id="IPR004087">
    <property type="entry name" value="KH_dom"/>
</dbReference>
<dbReference type="GO" id="GO:0098793">
    <property type="term" value="C:presynapse"/>
    <property type="evidence" value="ECO:0007669"/>
    <property type="project" value="GOC"/>
</dbReference>
<dbReference type="GO" id="GO:0043005">
    <property type="term" value="C:neuron projection"/>
    <property type="evidence" value="ECO:0007669"/>
    <property type="project" value="TreeGrafter"/>
</dbReference>
<dbReference type="SMART" id="SM00322">
    <property type="entry name" value="KH"/>
    <property type="match status" value="2"/>
</dbReference>
<dbReference type="Gene3D" id="3.30.1370.10">
    <property type="entry name" value="K Homology domain, type 1"/>
    <property type="match status" value="2"/>
</dbReference>
<accession>Q4REQ0</accession>
<evidence type="ECO:0000259" key="2">
    <source>
        <dbReference type="SMART" id="SM00322"/>
    </source>
</evidence>
<dbReference type="AlphaFoldDB" id="Q4REQ0"/>
<gene>
    <name evidence="3" type="ORF">GSTENG00035667001</name>
</gene>
<feature type="domain" description="K Homology" evidence="2">
    <location>
        <begin position="77"/>
        <end position="139"/>
    </location>
</feature>
<protein>
    <submittedName>
        <fullName evidence="3">(spotted green pufferfish) hypothetical protein</fullName>
    </submittedName>
</protein>
<reference evidence="3" key="1">
    <citation type="journal article" date="2004" name="Nature">
        <title>Genome duplication in the teleost fish Tetraodon nigroviridis reveals the early vertebrate proto-karyotype.</title>
        <authorList>
            <person name="Jaillon O."/>
            <person name="Aury J.-M."/>
            <person name="Brunet F."/>
            <person name="Petit J.-L."/>
            <person name="Stange-Thomann N."/>
            <person name="Mauceli E."/>
            <person name="Bouneau L."/>
            <person name="Fischer C."/>
            <person name="Ozouf-Costaz C."/>
            <person name="Bernot A."/>
            <person name="Nicaud S."/>
            <person name="Jaffe D."/>
            <person name="Fisher S."/>
            <person name="Lutfalla G."/>
            <person name="Dossat C."/>
            <person name="Segurens B."/>
            <person name="Dasilva C."/>
            <person name="Salanoubat M."/>
            <person name="Levy M."/>
            <person name="Boudet N."/>
            <person name="Castellano S."/>
            <person name="Anthouard V."/>
            <person name="Jubin C."/>
            <person name="Castelli V."/>
            <person name="Katinka M."/>
            <person name="Vacherie B."/>
            <person name="Biemont C."/>
            <person name="Skalli Z."/>
            <person name="Cattolico L."/>
            <person name="Poulain J."/>
            <person name="De Berardinis V."/>
            <person name="Cruaud C."/>
            <person name="Duprat S."/>
            <person name="Brottier P."/>
            <person name="Coutanceau J.-P."/>
            <person name="Gouzy J."/>
            <person name="Parra G."/>
            <person name="Lardier G."/>
            <person name="Chapple C."/>
            <person name="McKernan K.J."/>
            <person name="McEwan P."/>
            <person name="Bosak S."/>
            <person name="Kellis M."/>
            <person name="Volff J.-N."/>
            <person name="Guigo R."/>
            <person name="Zody M.C."/>
            <person name="Mesirov J."/>
            <person name="Lindblad-Toh K."/>
            <person name="Birren B."/>
            <person name="Nusbaum C."/>
            <person name="Kahn D."/>
            <person name="Robinson-Rechavi M."/>
            <person name="Laudet V."/>
            <person name="Schachter V."/>
            <person name="Quetier F."/>
            <person name="Saurin W."/>
            <person name="Scarpelli C."/>
            <person name="Wincker P."/>
            <person name="Lander E.S."/>
            <person name="Weissenbach J."/>
            <person name="Roest Crollius H."/>
        </authorList>
    </citation>
    <scope>NUCLEOTIDE SEQUENCE [LARGE SCALE GENOMIC DNA]</scope>
</reference>
<dbReference type="GO" id="GO:0043488">
    <property type="term" value="P:regulation of mRNA stability"/>
    <property type="evidence" value="ECO:0007669"/>
    <property type="project" value="TreeGrafter"/>
</dbReference>
<dbReference type="GO" id="GO:0045182">
    <property type="term" value="F:translation regulator activity"/>
    <property type="evidence" value="ECO:0007669"/>
    <property type="project" value="TreeGrafter"/>
</dbReference>
<proteinExistence type="predicted"/>
<keyword evidence="1" id="KW-0694">RNA-binding</keyword>
<name>Q4REQ0_TETNG</name>
<dbReference type="GO" id="GO:0051028">
    <property type="term" value="P:mRNA transport"/>
    <property type="evidence" value="ECO:0007669"/>
    <property type="project" value="TreeGrafter"/>
</dbReference>
<evidence type="ECO:0000256" key="1">
    <source>
        <dbReference type="PROSITE-ProRule" id="PRU00117"/>
    </source>
</evidence>
<dbReference type="GO" id="GO:0005634">
    <property type="term" value="C:nucleus"/>
    <property type="evidence" value="ECO:0007669"/>
    <property type="project" value="TreeGrafter"/>
</dbReference>
<dbReference type="KEGG" id="tng:GSTEN00035667G001"/>
<dbReference type="EMBL" id="CAAE01015122">
    <property type="protein sequence ID" value="CAG13132.1"/>
    <property type="molecule type" value="Genomic_DNA"/>
</dbReference>
<dbReference type="CDD" id="cd22426">
    <property type="entry name" value="KH_I_FMR1_FXR_rpt2"/>
    <property type="match status" value="1"/>
</dbReference>
<dbReference type="PANTHER" id="PTHR10603:SF3">
    <property type="entry name" value="RNA-BINDING PROTEIN FXR2"/>
    <property type="match status" value="1"/>
</dbReference>
<dbReference type="Pfam" id="PF00013">
    <property type="entry name" value="KH_1"/>
    <property type="match status" value="2"/>
</dbReference>
<evidence type="ECO:0000313" key="3">
    <source>
        <dbReference type="EMBL" id="CAG13132.1"/>
    </source>
</evidence>
<dbReference type="GO" id="GO:0048170">
    <property type="term" value="P:positive regulation of long-term neuronal synaptic plasticity"/>
    <property type="evidence" value="ECO:0007669"/>
    <property type="project" value="TreeGrafter"/>
</dbReference>
<dbReference type="GO" id="GO:0048513">
    <property type="term" value="P:animal organ development"/>
    <property type="evidence" value="ECO:0007669"/>
    <property type="project" value="TreeGrafter"/>
</dbReference>
<dbReference type="OrthoDB" id="424249at2759"/>
<feature type="domain" description="K Homology" evidence="2">
    <location>
        <begin position="14"/>
        <end position="76"/>
    </location>
</feature>